<sequence>MARTAKRYLNGRKLEYPRLSVYKTAIYARLSVDHDDKKSESIETQVEMLKEFIRHQNENADRNSELVLYDVYTDLGKTGTNFERPGFERLMSDIRAGQINCIIVKDFSRFGRNYIETGDYLEKIFPFLKVRFISVCDHYDSFAKDADSQELSMNIKNLVNDAYAKDISAKCCASKRACQKNGSYVGGMAPYGYHSVNENGIRKLVIDPETAEIVRRIFEQYTDGMPINRIIDGLFENGVHRISDYNRYHHVYCQDGEVLHQWGNSSIRAVLTRNNYYGDLVQHKYKSRFSRGEKWCDLVDEREWIISPEAHEPIISRDMFDKAQIRLKAAKEARSYVGWDKKDRAFYNVFYCGDCGRKMTTCRAREHVEYFCQASRYKDERRCQTKNISEDKLQKIVRSELSRQLQFLKIKKKDMTAISRSVLEDQLAIIRKELDKMETDYQKISDQSFQSFLMYKEGKVSLRAYLDAKKECSEWETFFQGRRKTLEQKIHMLQKQQKEEAKFLRSLLELEGTSRLNAELVEALIERISLYGDGHLEIVFKFQGVMADDR</sequence>
<keyword evidence="1" id="KW-0175">Coiled coil</keyword>
<feature type="coiled-coil region" evidence="1">
    <location>
        <begin position="420"/>
        <end position="447"/>
    </location>
</feature>
<dbReference type="SMART" id="SM00857">
    <property type="entry name" value="Resolvase"/>
    <property type="match status" value="1"/>
</dbReference>
<dbReference type="InterPro" id="IPR036162">
    <property type="entry name" value="Resolvase-like_N_sf"/>
</dbReference>
<dbReference type="InterPro" id="IPR050639">
    <property type="entry name" value="SSR_resolvase"/>
</dbReference>
<feature type="domain" description="Recombinase" evidence="3">
    <location>
        <begin position="190"/>
        <end position="333"/>
    </location>
</feature>
<evidence type="ECO:0000256" key="1">
    <source>
        <dbReference type="SAM" id="Coils"/>
    </source>
</evidence>
<protein>
    <submittedName>
        <fullName evidence="4">Recombinase family protein</fullName>
    </submittedName>
</protein>
<feature type="domain" description="Resolvase/invertase-type recombinase catalytic" evidence="2">
    <location>
        <begin position="23"/>
        <end position="182"/>
    </location>
</feature>
<dbReference type="Gene3D" id="3.40.50.1390">
    <property type="entry name" value="Resolvase, N-terminal catalytic domain"/>
    <property type="match status" value="1"/>
</dbReference>
<dbReference type="Pfam" id="PF00239">
    <property type="entry name" value="Resolvase"/>
    <property type="match status" value="1"/>
</dbReference>
<dbReference type="PROSITE" id="PS51736">
    <property type="entry name" value="RECOMBINASES_3"/>
    <property type="match status" value="1"/>
</dbReference>
<dbReference type="Gene3D" id="3.90.1750.20">
    <property type="entry name" value="Putative Large Serine Recombinase, Chain B, Domain 2"/>
    <property type="match status" value="1"/>
</dbReference>
<dbReference type="Pfam" id="PF13408">
    <property type="entry name" value="Zn_ribbon_recom"/>
    <property type="match status" value="1"/>
</dbReference>
<dbReference type="EMBL" id="JAOQJU010000012">
    <property type="protein sequence ID" value="MCU6687042.1"/>
    <property type="molecule type" value="Genomic_DNA"/>
</dbReference>
<dbReference type="InterPro" id="IPR025827">
    <property type="entry name" value="Zn_ribbon_recom_dom"/>
</dbReference>
<dbReference type="Pfam" id="PF07508">
    <property type="entry name" value="Recombinase"/>
    <property type="match status" value="1"/>
</dbReference>
<name>A0ABT2RNP6_9FIRM</name>
<evidence type="ECO:0000259" key="2">
    <source>
        <dbReference type="PROSITE" id="PS51736"/>
    </source>
</evidence>
<accession>A0ABT2RNP6</accession>
<evidence type="ECO:0000259" key="3">
    <source>
        <dbReference type="PROSITE" id="PS51737"/>
    </source>
</evidence>
<dbReference type="InterPro" id="IPR038109">
    <property type="entry name" value="DNA_bind_recomb_sf"/>
</dbReference>
<dbReference type="PROSITE" id="PS51737">
    <property type="entry name" value="RECOMBINASE_DNA_BIND"/>
    <property type="match status" value="1"/>
</dbReference>
<dbReference type="SUPFAM" id="SSF53041">
    <property type="entry name" value="Resolvase-like"/>
    <property type="match status" value="1"/>
</dbReference>
<proteinExistence type="predicted"/>
<dbReference type="InterPro" id="IPR006119">
    <property type="entry name" value="Resolv_N"/>
</dbReference>
<dbReference type="PANTHER" id="PTHR30461">
    <property type="entry name" value="DNA-INVERTASE FROM LAMBDOID PROPHAGE"/>
    <property type="match status" value="1"/>
</dbReference>
<keyword evidence="5" id="KW-1185">Reference proteome</keyword>
<organism evidence="4 5">
    <name type="scientific">Dorea acetigenes</name>
    <dbReference type="NCBI Taxonomy" id="2981787"/>
    <lineage>
        <taxon>Bacteria</taxon>
        <taxon>Bacillati</taxon>
        <taxon>Bacillota</taxon>
        <taxon>Clostridia</taxon>
        <taxon>Lachnospirales</taxon>
        <taxon>Lachnospiraceae</taxon>
        <taxon>Dorea</taxon>
    </lineage>
</organism>
<dbReference type="Proteomes" id="UP001652431">
    <property type="component" value="Unassembled WGS sequence"/>
</dbReference>
<dbReference type="PANTHER" id="PTHR30461:SF23">
    <property type="entry name" value="DNA RECOMBINASE-RELATED"/>
    <property type="match status" value="1"/>
</dbReference>
<gene>
    <name evidence="4" type="ORF">OCV99_10865</name>
</gene>
<evidence type="ECO:0000313" key="4">
    <source>
        <dbReference type="EMBL" id="MCU6687042.1"/>
    </source>
</evidence>
<comment type="caution">
    <text evidence="4">The sequence shown here is derived from an EMBL/GenBank/DDBJ whole genome shotgun (WGS) entry which is preliminary data.</text>
</comment>
<reference evidence="4 5" key="1">
    <citation type="journal article" date="2021" name="ISME Commun">
        <title>Automated analysis of genomic sequences facilitates high-throughput and comprehensive description of bacteria.</title>
        <authorList>
            <person name="Hitch T.C.A."/>
        </authorList>
    </citation>
    <scope>NUCLEOTIDE SEQUENCE [LARGE SCALE GENOMIC DNA]</scope>
    <source>
        <strain evidence="4 5">Sanger_03</strain>
    </source>
</reference>
<dbReference type="RefSeq" id="WP_158370532.1">
    <property type="nucleotide sequence ID" value="NZ_JAOQJU010000012.1"/>
</dbReference>
<evidence type="ECO:0000313" key="5">
    <source>
        <dbReference type="Proteomes" id="UP001652431"/>
    </source>
</evidence>
<dbReference type="InterPro" id="IPR011109">
    <property type="entry name" value="DNA_bind_recombinase_dom"/>
</dbReference>